<dbReference type="Proteomes" id="UP001374584">
    <property type="component" value="Unassembled WGS sequence"/>
</dbReference>
<comment type="caution">
    <text evidence="2">The sequence shown here is derived from an EMBL/GenBank/DDBJ whole genome shotgun (WGS) entry which is preliminary data.</text>
</comment>
<gene>
    <name evidence="2" type="ORF">VNO80_33819</name>
    <name evidence="1" type="ORF">VNO80_33934</name>
</gene>
<accession>A0AAN9L2I8</accession>
<keyword evidence="3" id="KW-1185">Reference proteome</keyword>
<name>A0AAN9L2I8_PHACN</name>
<dbReference type="EMBL" id="JAYMYR010000104">
    <property type="protein sequence ID" value="KAK7325778.1"/>
    <property type="molecule type" value="Genomic_DNA"/>
</dbReference>
<proteinExistence type="predicted"/>
<organism evidence="2 3">
    <name type="scientific">Phaseolus coccineus</name>
    <name type="common">Scarlet runner bean</name>
    <name type="synonym">Phaseolus multiflorus</name>
    <dbReference type="NCBI Taxonomy" id="3886"/>
    <lineage>
        <taxon>Eukaryota</taxon>
        <taxon>Viridiplantae</taxon>
        <taxon>Streptophyta</taxon>
        <taxon>Embryophyta</taxon>
        <taxon>Tracheophyta</taxon>
        <taxon>Spermatophyta</taxon>
        <taxon>Magnoliopsida</taxon>
        <taxon>eudicotyledons</taxon>
        <taxon>Gunneridae</taxon>
        <taxon>Pentapetalae</taxon>
        <taxon>rosids</taxon>
        <taxon>fabids</taxon>
        <taxon>Fabales</taxon>
        <taxon>Fabaceae</taxon>
        <taxon>Papilionoideae</taxon>
        <taxon>50 kb inversion clade</taxon>
        <taxon>NPAAA clade</taxon>
        <taxon>indigoferoid/millettioid clade</taxon>
        <taxon>Phaseoleae</taxon>
        <taxon>Phaseolus</taxon>
    </lineage>
</organism>
<dbReference type="EMBL" id="JAYMYR010000106">
    <property type="protein sequence ID" value="KAK7325669.1"/>
    <property type="molecule type" value="Genomic_DNA"/>
</dbReference>
<evidence type="ECO:0000313" key="1">
    <source>
        <dbReference type="EMBL" id="KAK7325669.1"/>
    </source>
</evidence>
<evidence type="ECO:0000313" key="2">
    <source>
        <dbReference type="EMBL" id="KAK7325778.1"/>
    </source>
</evidence>
<protein>
    <submittedName>
        <fullName evidence="2">Uncharacterized protein</fullName>
    </submittedName>
</protein>
<evidence type="ECO:0000313" key="3">
    <source>
        <dbReference type="Proteomes" id="UP001374584"/>
    </source>
</evidence>
<sequence length="317" mass="34560">MYPQKIESSGSNPLLKAGEGGDISNLSSKRLTLFLEYHRAKTFYAVGCLGAYSALVYALGVTQLGIDFTFGSLAGTHWPRLCSTKCCGRSFLVKINVLGLVGALQRLACMKAALARKAGISSRVDNWSRHEMKKDSIVGKRLLLKHGGRHHPKSRAAGISKVWNPGLRILRILYGIDRTTTTLSAQPSARRVRGDDGYVGKTDMKVFQLRAPLPVGKASYLTQMSKAPSKNQQATYLPHFYVSKIPPSHSLRNGFINSFETFVSHSSQSPGTQRPGPCFGPSTDRTADLSQVVVILPVGKSLRLKAEDGNMVDPELT</sequence>
<reference evidence="2 3" key="1">
    <citation type="submission" date="2024-01" db="EMBL/GenBank/DDBJ databases">
        <title>The genomes of 5 underutilized Papilionoideae crops provide insights into root nodulation and disease resistanc.</title>
        <authorList>
            <person name="Jiang F."/>
        </authorList>
    </citation>
    <scope>NUCLEOTIDE SEQUENCE [LARGE SCALE GENOMIC DNA]</scope>
    <source>
        <strain evidence="2">JINMINGXINNONG_FW02</strain>
        <tissue evidence="2">Leaves</tissue>
    </source>
</reference>
<dbReference type="AlphaFoldDB" id="A0AAN9L2I8"/>